<dbReference type="InterPro" id="IPR020841">
    <property type="entry name" value="PKS_Beta-ketoAc_synthase_dom"/>
</dbReference>
<dbReference type="GO" id="GO:0006633">
    <property type="term" value="P:fatty acid biosynthetic process"/>
    <property type="evidence" value="ECO:0007669"/>
    <property type="project" value="InterPro"/>
</dbReference>
<dbReference type="InterPro" id="IPR020802">
    <property type="entry name" value="TesA-like"/>
</dbReference>
<keyword evidence="2" id="KW-0597">Phosphoprotein</keyword>
<name>A0A5A7SJM9_9NOCA</name>
<dbReference type="InterPro" id="IPR016039">
    <property type="entry name" value="Thiolase-like"/>
</dbReference>
<dbReference type="InterPro" id="IPR029058">
    <property type="entry name" value="AB_hydrolase_fold"/>
</dbReference>
<dbReference type="SUPFAM" id="SSF53474">
    <property type="entry name" value="alpha/beta-Hydrolases"/>
    <property type="match status" value="1"/>
</dbReference>
<dbReference type="Pfam" id="PF00975">
    <property type="entry name" value="Thioesterase"/>
    <property type="match status" value="1"/>
</dbReference>
<dbReference type="Gene3D" id="3.40.50.1820">
    <property type="entry name" value="alpha/beta hydrolase"/>
    <property type="match status" value="1"/>
</dbReference>
<sequence length="871" mass="92424">MDNRDFDDMEFAIVGAAVRLPGVADLDEFRTDLLAGGTHFDTVTREESVASGLPASEIDSETYIPLASILADAEHFDRDFFGMTAAEARATDPQHRLLLSLAHDAMESAGLNGSSAVCGAYTSVSASSYYLDRVVPELESNTARVDMPSFLGNDRDFVSTRLAYKLGFTGPAITVQTACSSSLVALHQACLGLAFGDVDIALVGAVSLKIPQAQGYVFEHGGILSPTGESRPFDAKANGTIRGSGGGAVVVRRLDDAIANGDNVLAVVAGTAINNDGANRMSFSAPSASGQQRALTKALARAQIAPDRVGYIEAHGTGTPLGDPIEFKAISRAYKSTMDRAEPRYLGSLKANFGHLDVAAGVVGLIKALLVVRHGQVFPQPSYDQPNDAIDLTKARFDIATAPVSPADSEYAAVSSFGMGGTNAHAVLRRAVVLESQVSSAPAVVTLTARTDKTLADYRSRLARFLRDQPDVALADVAATVAKRTVHAHSWSARVESVAELVERLAGPSDDAAVESDSPVGHQIWLPPVPLDVTYCSVPPTAQSSEPRESNVATSPRDVRSHFLALVAEELGTDVDDDTDFFDAGGESIALVGIVGKLSDLAGFRPDFDGLDGKTRVGDMIGVLSAQADSQVVATARLLRFGADGGRRIYFYPPAGGTNFGYAALSRLVPEFDMRAFKATALVDATIEQIAAECISILESEESLDRPLLLGGYSFGGNVAFEIARQLEAAGHPAPENIVMFDSFAPSAFRNLGAGSQQMATEVEQLARNASADDLERFTTTWLANNRALGRHRPDGVISAPITLLRAQEQLSAKESETLGIDVDVASNWQQYTEASVRIVNIPGGHYTIFTDRSNLAALARSFVDVLGERR</sequence>
<dbReference type="Proteomes" id="UP000322244">
    <property type="component" value="Unassembled WGS sequence"/>
</dbReference>
<dbReference type="InterPro" id="IPR009081">
    <property type="entry name" value="PP-bd_ACP"/>
</dbReference>
<keyword evidence="4" id="KW-0511">Multifunctional enzyme</keyword>
<dbReference type="SUPFAM" id="SSF53901">
    <property type="entry name" value="Thiolase-like"/>
    <property type="match status" value="1"/>
</dbReference>
<evidence type="ECO:0000313" key="7">
    <source>
        <dbReference type="EMBL" id="KAA0024853.1"/>
    </source>
</evidence>
<evidence type="ECO:0000259" key="5">
    <source>
        <dbReference type="PROSITE" id="PS50075"/>
    </source>
</evidence>
<dbReference type="InterPro" id="IPR018201">
    <property type="entry name" value="Ketoacyl_synth_AS"/>
</dbReference>
<dbReference type="PANTHER" id="PTHR43775">
    <property type="entry name" value="FATTY ACID SYNTHASE"/>
    <property type="match status" value="1"/>
</dbReference>
<reference evidence="7 8" key="1">
    <citation type="submission" date="2019-07" db="EMBL/GenBank/DDBJ databases">
        <title>Rhodococcus cavernicolus sp. nov., isolated from a cave.</title>
        <authorList>
            <person name="Lee S.D."/>
        </authorList>
    </citation>
    <scope>NUCLEOTIDE SEQUENCE [LARGE SCALE GENOMIC DNA]</scope>
    <source>
        <strain evidence="7 8">C1-24</strain>
    </source>
</reference>
<feature type="domain" description="Ketosynthase family 3 (KS3)" evidence="6">
    <location>
        <begin position="8"/>
        <end position="430"/>
    </location>
</feature>
<keyword evidence="8" id="KW-1185">Reference proteome</keyword>
<dbReference type="CDD" id="cd00833">
    <property type="entry name" value="PKS"/>
    <property type="match status" value="1"/>
</dbReference>
<evidence type="ECO:0000256" key="2">
    <source>
        <dbReference type="ARBA" id="ARBA00022553"/>
    </source>
</evidence>
<proteinExistence type="predicted"/>
<dbReference type="Pfam" id="PF00550">
    <property type="entry name" value="PP-binding"/>
    <property type="match status" value="1"/>
</dbReference>
<dbReference type="InterPro" id="IPR036736">
    <property type="entry name" value="ACP-like_sf"/>
</dbReference>
<gene>
    <name evidence="7" type="ORF">FOY51_02690</name>
</gene>
<dbReference type="PROSITE" id="PS52004">
    <property type="entry name" value="KS3_2"/>
    <property type="match status" value="1"/>
</dbReference>
<evidence type="ECO:0000259" key="6">
    <source>
        <dbReference type="PROSITE" id="PS52004"/>
    </source>
</evidence>
<protein>
    <submittedName>
        <fullName evidence="7">Uncharacterized protein</fullName>
    </submittedName>
</protein>
<dbReference type="InterPro" id="IPR006162">
    <property type="entry name" value="Ppantetheine_attach_site"/>
</dbReference>
<accession>A0A5A7SJM9</accession>
<dbReference type="SUPFAM" id="SSF47336">
    <property type="entry name" value="ACP-like"/>
    <property type="match status" value="1"/>
</dbReference>
<dbReference type="InterPro" id="IPR001031">
    <property type="entry name" value="Thioesterase"/>
</dbReference>
<dbReference type="OrthoDB" id="9778690at2"/>
<dbReference type="Gene3D" id="3.40.47.10">
    <property type="match status" value="1"/>
</dbReference>
<keyword evidence="3" id="KW-0808">Transferase</keyword>
<dbReference type="PANTHER" id="PTHR43775:SF37">
    <property type="entry name" value="SI:DKEY-61P9.11"/>
    <property type="match status" value="1"/>
</dbReference>
<dbReference type="Pfam" id="PF00109">
    <property type="entry name" value="ketoacyl-synt"/>
    <property type="match status" value="1"/>
</dbReference>
<evidence type="ECO:0000256" key="1">
    <source>
        <dbReference type="ARBA" id="ARBA00022450"/>
    </source>
</evidence>
<dbReference type="RefSeq" id="WP_149428628.1">
    <property type="nucleotide sequence ID" value="NZ_VLNY01000001.1"/>
</dbReference>
<dbReference type="SMART" id="SM00825">
    <property type="entry name" value="PKS_KS"/>
    <property type="match status" value="1"/>
</dbReference>
<dbReference type="InterPro" id="IPR050091">
    <property type="entry name" value="PKS_NRPS_Biosynth_Enz"/>
</dbReference>
<keyword evidence="1" id="KW-0596">Phosphopantetheine</keyword>
<dbReference type="PROSITE" id="PS50075">
    <property type="entry name" value="CARRIER"/>
    <property type="match status" value="1"/>
</dbReference>
<feature type="domain" description="Carrier" evidence="5">
    <location>
        <begin position="550"/>
        <end position="628"/>
    </location>
</feature>
<evidence type="ECO:0000313" key="8">
    <source>
        <dbReference type="Proteomes" id="UP000322244"/>
    </source>
</evidence>
<organism evidence="7 8">
    <name type="scientific">Antrihabitans cavernicola</name>
    <dbReference type="NCBI Taxonomy" id="2495913"/>
    <lineage>
        <taxon>Bacteria</taxon>
        <taxon>Bacillati</taxon>
        <taxon>Actinomycetota</taxon>
        <taxon>Actinomycetes</taxon>
        <taxon>Mycobacteriales</taxon>
        <taxon>Nocardiaceae</taxon>
        <taxon>Antrihabitans</taxon>
    </lineage>
</organism>
<evidence type="ECO:0000256" key="3">
    <source>
        <dbReference type="ARBA" id="ARBA00022679"/>
    </source>
</evidence>
<dbReference type="InterPro" id="IPR014031">
    <property type="entry name" value="Ketoacyl_synth_C"/>
</dbReference>
<dbReference type="InterPro" id="IPR032821">
    <property type="entry name" value="PKS_assoc"/>
</dbReference>
<dbReference type="GO" id="GO:0004315">
    <property type="term" value="F:3-oxoacyl-[acyl-carrier-protein] synthase activity"/>
    <property type="evidence" value="ECO:0007669"/>
    <property type="project" value="InterPro"/>
</dbReference>
<dbReference type="EMBL" id="VLNY01000001">
    <property type="protein sequence ID" value="KAA0024853.1"/>
    <property type="molecule type" value="Genomic_DNA"/>
</dbReference>
<evidence type="ECO:0000256" key="4">
    <source>
        <dbReference type="ARBA" id="ARBA00023268"/>
    </source>
</evidence>
<dbReference type="InterPro" id="IPR014030">
    <property type="entry name" value="Ketoacyl_synth_N"/>
</dbReference>
<comment type="caution">
    <text evidence="7">The sequence shown here is derived from an EMBL/GenBank/DDBJ whole genome shotgun (WGS) entry which is preliminary data.</text>
</comment>
<dbReference type="Pfam" id="PF02801">
    <property type="entry name" value="Ketoacyl-synt_C"/>
    <property type="match status" value="1"/>
</dbReference>
<dbReference type="PROSITE" id="PS00606">
    <property type="entry name" value="KS3_1"/>
    <property type="match status" value="1"/>
</dbReference>
<dbReference type="AlphaFoldDB" id="A0A5A7SJM9"/>
<dbReference type="Pfam" id="PF16197">
    <property type="entry name" value="KAsynt_C_assoc"/>
    <property type="match status" value="1"/>
</dbReference>
<dbReference type="GO" id="GO:0004312">
    <property type="term" value="F:fatty acid synthase activity"/>
    <property type="evidence" value="ECO:0007669"/>
    <property type="project" value="TreeGrafter"/>
</dbReference>
<dbReference type="PROSITE" id="PS00012">
    <property type="entry name" value="PHOSPHOPANTETHEINE"/>
    <property type="match status" value="1"/>
</dbReference>
<dbReference type="SMART" id="SM00824">
    <property type="entry name" value="PKS_TE"/>
    <property type="match status" value="1"/>
</dbReference>